<keyword evidence="3" id="KW-1185">Reference proteome</keyword>
<dbReference type="EMBL" id="JARPUR010000001">
    <property type="protein sequence ID" value="KAK4886190.1"/>
    <property type="molecule type" value="Genomic_DNA"/>
</dbReference>
<name>A0AAN7QB45_9COLE</name>
<evidence type="ECO:0000313" key="3">
    <source>
        <dbReference type="Proteomes" id="UP001353858"/>
    </source>
</evidence>
<dbReference type="AlphaFoldDB" id="A0AAN7QB45"/>
<reference evidence="3" key="1">
    <citation type="submission" date="2023-01" db="EMBL/GenBank/DDBJ databases">
        <title>Key to firefly adult light organ development and bioluminescence: homeobox transcription factors regulate luciferase expression and transportation to peroxisome.</title>
        <authorList>
            <person name="Fu X."/>
        </authorList>
    </citation>
    <scope>NUCLEOTIDE SEQUENCE [LARGE SCALE GENOMIC DNA]</scope>
</reference>
<dbReference type="Gene3D" id="3.30.70.1820">
    <property type="entry name" value="L1 transposable element, RRM domain"/>
    <property type="match status" value="1"/>
</dbReference>
<feature type="coiled-coil region" evidence="1">
    <location>
        <begin position="48"/>
        <end position="75"/>
    </location>
</feature>
<evidence type="ECO:0000256" key="1">
    <source>
        <dbReference type="SAM" id="Coils"/>
    </source>
</evidence>
<dbReference type="PANTHER" id="PTHR11505">
    <property type="entry name" value="L1 TRANSPOSABLE ELEMENT-RELATED"/>
    <property type="match status" value="1"/>
</dbReference>
<keyword evidence="1" id="KW-0175">Coiled coil</keyword>
<organism evidence="2 3">
    <name type="scientific">Aquatica leii</name>
    <dbReference type="NCBI Taxonomy" id="1421715"/>
    <lineage>
        <taxon>Eukaryota</taxon>
        <taxon>Metazoa</taxon>
        <taxon>Ecdysozoa</taxon>
        <taxon>Arthropoda</taxon>
        <taxon>Hexapoda</taxon>
        <taxon>Insecta</taxon>
        <taxon>Pterygota</taxon>
        <taxon>Neoptera</taxon>
        <taxon>Endopterygota</taxon>
        <taxon>Coleoptera</taxon>
        <taxon>Polyphaga</taxon>
        <taxon>Elateriformia</taxon>
        <taxon>Elateroidea</taxon>
        <taxon>Lampyridae</taxon>
        <taxon>Luciolinae</taxon>
        <taxon>Aquatica</taxon>
    </lineage>
</organism>
<sequence length="206" mass="24029">MVLTRDQKIEITEIIQETVSVLLNDERFINKIADKVFERIESKMNQHLQEMEASVAHLIKENESLSNELDKAQQYSRRTNIRIFGLDEVAGENIEACVINAMKDKVNVTSHMIDRCHRIGHLNKNKPRAIIVKFVNYKFKELVFKNKKLFKGTKIIITEDLTKNRYDLFKSAREKYGIKNVWTYDGIIKVNTSKSIISIKDKNDLV</sequence>
<protein>
    <submittedName>
        <fullName evidence="2">Uncharacterized protein</fullName>
    </submittedName>
</protein>
<dbReference type="Proteomes" id="UP001353858">
    <property type="component" value="Unassembled WGS sequence"/>
</dbReference>
<dbReference type="InterPro" id="IPR004244">
    <property type="entry name" value="Transposase_22"/>
</dbReference>
<comment type="caution">
    <text evidence="2">The sequence shown here is derived from an EMBL/GenBank/DDBJ whole genome shotgun (WGS) entry which is preliminary data.</text>
</comment>
<gene>
    <name evidence="2" type="ORF">RN001_002461</name>
</gene>
<evidence type="ECO:0000313" key="2">
    <source>
        <dbReference type="EMBL" id="KAK4886190.1"/>
    </source>
</evidence>
<proteinExistence type="predicted"/>
<accession>A0AAN7QB45</accession>